<dbReference type="EMBL" id="JAABLQ010000001">
    <property type="protein sequence ID" value="NBN79400.1"/>
    <property type="molecule type" value="Genomic_DNA"/>
</dbReference>
<dbReference type="GO" id="GO:0016757">
    <property type="term" value="F:glycosyltransferase activity"/>
    <property type="evidence" value="ECO:0007669"/>
    <property type="project" value="UniProtKB-ARBA"/>
</dbReference>
<organism evidence="2 3">
    <name type="scientific">Pannonibacter tanglangensis</name>
    <dbReference type="NCBI Taxonomy" id="2750084"/>
    <lineage>
        <taxon>Bacteria</taxon>
        <taxon>Pseudomonadati</taxon>
        <taxon>Pseudomonadota</taxon>
        <taxon>Alphaproteobacteria</taxon>
        <taxon>Hyphomicrobiales</taxon>
        <taxon>Stappiaceae</taxon>
        <taxon>Pannonibacter</taxon>
    </lineage>
</organism>
<dbReference type="Proteomes" id="UP000586722">
    <property type="component" value="Unassembled WGS sequence"/>
</dbReference>
<dbReference type="AlphaFoldDB" id="A0A7X5F417"/>
<evidence type="ECO:0000313" key="2">
    <source>
        <dbReference type="EMBL" id="NBN79400.1"/>
    </source>
</evidence>
<dbReference type="PANTHER" id="PTHR12526">
    <property type="entry name" value="GLYCOSYLTRANSFERASE"/>
    <property type="match status" value="1"/>
</dbReference>
<dbReference type="Pfam" id="PF13579">
    <property type="entry name" value="Glyco_trans_4_4"/>
    <property type="match status" value="1"/>
</dbReference>
<dbReference type="RefSeq" id="WP_161708978.1">
    <property type="nucleotide sequence ID" value="NZ_JAABLQ010000001.1"/>
</dbReference>
<accession>A0A7X5F417</accession>
<protein>
    <submittedName>
        <fullName evidence="2">Glycosyltransferase</fullName>
    </submittedName>
</protein>
<dbReference type="Pfam" id="PF13692">
    <property type="entry name" value="Glyco_trans_1_4"/>
    <property type="match status" value="1"/>
</dbReference>
<name>A0A7X5F417_9HYPH</name>
<dbReference type="SUPFAM" id="SSF53756">
    <property type="entry name" value="UDP-Glycosyltransferase/glycogen phosphorylase"/>
    <property type="match status" value="1"/>
</dbReference>
<dbReference type="InterPro" id="IPR028098">
    <property type="entry name" value="Glyco_trans_4-like_N"/>
</dbReference>
<comment type="caution">
    <text evidence="2">The sequence shown here is derived from an EMBL/GenBank/DDBJ whole genome shotgun (WGS) entry which is preliminary data.</text>
</comment>
<evidence type="ECO:0000313" key="3">
    <source>
        <dbReference type="Proteomes" id="UP000586722"/>
    </source>
</evidence>
<feature type="domain" description="Glycosyltransferase subfamily 4-like N-terminal" evidence="1">
    <location>
        <begin position="16"/>
        <end position="195"/>
    </location>
</feature>
<gene>
    <name evidence="2" type="ORF">GWI72_14075</name>
</gene>
<reference evidence="3" key="1">
    <citation type="submission" date="2020-01" db="EMBL/GenBank/DDBJ databases">
        <authorList>
            <person name="Fang Y."/>
            <person name="Sun R."/>
            <person name="Nie L."/>
            <person name="He J."/>
            <person name="Hao L."/>
            <person name="Wang L."/>
            <person name="Su S."/>
            <person name="Lv E."/>
            <person name="Zhang Z."/>
            <person name="Xie R."/>
            <person name="Liu H."/>
        </authorList>
    </citation>
    <scope>NUCLEOTIDE SEQUENCE [LARGE SCALE GENOMIC DNA]</scope>
    <source>
        <strain evidence="3">XCT-53</strain>
    </source>
</reference>
<dbReference type="Gene3D" id="3.40.50.2000">
    <property type="entry name" value="Glycogen Phosphorylase B"/>
    <property type="match status" value="2"/>
</dbReference>
<evidence type="ECO:0000259" key="1">
    <source>
        <dbReference type="Pfam" id="PF13579"/>
    </source>
</evidence>
<keyword evidence="3" id="KW-1185">Reference proteome</keyword>
<proteinExistence type="predicted"/>
<sequence>MRILMACAAFPPNLPGGAQTSSLMLARMLQSQGADITVVNVGDVAGVEDVQGLRVHRIKSPNIYWDYLKRRPNWKKPIWHLLENGNPFAFSAMRRQIRTVRPDLLLTVSIENINVASWAAAKLAGLPVAHTSFNSFLMCWNSVMQRDSENCSRQCSSCRTTSLGKKFFTRYVDGVIGESQDVLNRHMAEGYFPNAVMKRIPAVLPRLHAEAGRRFPAGRPFRVGFLGLHSHFKGIAHLADAAQMMADMPDVEFHIAGEGAERDNFGEEVRRRFPAASTRFYGWVKADDYLREIDVLVYPSIGREAFGRASIEAFAHAVPVISTSIGGVAENITDGVNGYHVPPGDAGAIREAILRMALAPATYERLSAGALAAAHGYLPDTLGREFSSFLETVRARSERRLQRKTEVHPA</sequence>